<comment type="caution">
    <text evidence="1">The sequence shown here is derived from an EMBL/GenBank/DDBJ whole genome shotgun (WGS) entry which is preliminary data.</text>
</comment>
<dbReference type="Proteomes" id="UP001175271">
    <property type="component" value="Unassembled WGS sequence"/>
</dbReference>
<evidence type="ECO:0000313" key="2">
    <source>
        <dbReference type="Proteomes" id="UP001175271"/>
    </source>
</evidence>
<accession>A0AA39M4J1</accession>
<reference evidence="1" key="1">
    <citation type="submission" date="2023-06" db="EMBL/GenBank/DDBJ databases">
        <title>Genomic analysis of the entomopathogenic nematode Steinernema hermaphroditum.</title>
        <authorList>
            <person name="Schwarz E.M."/>
            <person name="Heppert J.K."/>
            <person name="Baniya A."/>
            <person name="Schwartz H.T."/>
            <person name="Tan C.-H."/>
            <person name="Antoshechkin I."/>
            <person name="Sternberg P.W."/>
            <person name="Goodrich-Blair H."/>
            <person name="Dillman A.R."/>
        </authorList>
    </citation>
    <scope>NUCLEOTIDE SEQUENCE</scope>
    <source>
        <strain evidence="1">PS9179</strain>
        <tissue evidence="1">Whole animal</tissue>
    </source>
</reference>
<sequence length="257" mass="30238">MNCRFVARRWNAAISETYLQKFKPLHVEISHFLWKWSAKVYYRSYQKVHQYHPSHLQSLSNLNFKHISYSAPDLEYLMPIISLPQAGDLRDIKVGISMDSTPEDEIVELWRILMEQPYLESLSIKFDEYVPMEIFRSYDRNDLPKIWEFYIERAEATADDLMYLSDRVAGSVTIANIYLNSDELLEIIESLLRTPRSLTIFSISLSDFDAFKTRLHFPDDVLQVIRKGRSSPMEMIDLDWMEIGWMLDGDSPSNIHP</sequence>
<protein>
    <submittedName>
        <fullName evidence="1">Uncharacterized protein</fullName>
    </submittedName>
</protein>
<keyword evidence="2" id="KW-1185">Reference proteome</keyword>
<evidence type="ECO:0000313" key="1">
    <source>
        <dbReference type="EMBL" id="KAK0420662.1"/>
    </source>
</evidence>
<dbReference type="AlphaFoldDB" id="A0AA39M4J1"/>
<proteinExistence type="predicted"/>
<dbReference type="EMBL" id="JAUCMV010000002">
    <property type="protein sequence ID" value="KAK0420662.1"/>
    <property type="molecule type" value="Genomic_DNA"/>
</dbReference>
<organism evidence="1 2">
    <name type="scientific">Steinernema hermaphroditum</name>
    <dbReference type="NCBI Taxonomy" id="289476"/>
    <lineage>
        <taxon>Eukaryota</taxon>
        <taxon>Metazoa</taxon>
        <taxon>Ecdysozoa</taxon>
        <taxon>Nematoda</taxon>
        <taxon>Chromadorea</taxon>
        <taxon>Rhabditida</taxon>
        <taxon>Tylenchina</taxon>
        <taxon>Panagrolaimomorpha</taxon>
        <taxon>Strongyloidoidea</taxon>
        <taxon>Steinernematidae</taxon>
        <taxon>Steinernema</taxon>
    </lineage>
</organism>
<name>A0AA39M4J1_9BILA</name>
<gene>
    <name evidence="1" type="ORF">QR680_014816</name>
</gene>